<dbReference type="InterPro" id="IPR051698">
    <property type="entry name" value="Transposase_11-like"/>
</dbReference>
<proteinExistence type="predicted"/>
<accession>A0A364NQ16</accession>
<dbReference type="AlphaFoldDB" id="A0A364NQ16"/>
<sequence>MSRLLQYESDCVSTTESSYSRKETRLYAVSDVFDEFVNLSSDWPRMKGVGVAISFRQEGDTIPDHVQVRYYISSEILTAERFSQAVRQHLFIENKLHWSFDVAFKEDACRIRR</sequence>
<dbReference type="NCBIfam" id="NF033564">
    <property type="entry name" value="transpos_ISAs1"/>
    <property type="match status" value="1"/>
</dbReference>
<reference evidence="1 2" key="1">
    <citation type="submission" date="2018-06" db="EMBL/GenBank/DDBJ databases">
        <title>Nitrincola tibetense sp. nov., isolated from Lake XuguoCo on Tibetan Plateau.</title>
        <authorList>
            <person name="Xing P."/>
        </authorList>
    </citation>
    <scope>NUCLEOTIDE SEQUENCE [LARGE SCALE GENOMIC DNA]</scope>
    <source>
        <strain evidence="2">xg18</strain>
    </source>
</reference>
<dbReference type="Proteomes" id="UP000250744">
    <property type="component" value="Unassembled WGS sequence"/>
</dbReference>
<gene>
    <name evidence="1" type="ORF">DN062_02600</name>
</gene>
<dbReference type="PANTHER" id="PTHR30298">
    <property type="entry name" value="H REPEAT-ASSOCIATED PREDICTED TRANSPOSASE"/>
    <property type="match status" value="1"/>
</dbReference>
<comment type="caution">
    <text evidence="1">The sequence shown here is derived from an EMBL/GenBank/DDBJ whole genome shotgun (WGS) entry which is preliminary data.</text>
</comment>
<dbReference type="InterPro" id="IPR047647">
    <property type="entry name" value="ISAs1_transpos"/>
</dbReference>
<dbReference type="PANTHER" id="PTHR30298:SF0">
    <property type="entry name" value="PROTEIN YBFL-RELATED"/>
    <property type="match status" value="1"/>
</dbReference>
<organism evidence="1 2">
    <name type="scientific">Nitrincola tibetensis</name>
    <dbReference type="NCBI Taxonomy" id="2219697"/>
    <lineage>
        <taxon>Bacteria</taxon>
        <taxon>Pseudomonadati</taxon>
        <taxon>Pseudomonadota</taxon>
        <taxon>Gammaproteobacteria</taxon>
        <taxon>Oceanospirillales</taxon>
        <taxon>Oceanospirillaceae</taxon>
        <taxon>Nitrincola</taxon>
    </lineage>
</organism>
<evidence type="ECO:0000313" key="1">
    <source>
        <dbReference type="EMBL" id="RAU19176.1"/>
    </source>
</evidence>
<dbReference type="OrthoDB" id="8001376at2"/>
<dbReference type="EMBL" id="QKRX01000002">
    <property type="protein sequence ID" value="RAU19176.1"/>
    <property type="molecule type" value="Genomic_DNA"/>
</dbReference>
<evidence type="ECO:0000313" key="2">
    <source>
        <dbReference type="Proteomes" id="UP000250744"/>
    </source>
</evidence>
<protein>
    <submittedName>
        <fullName evidence="1">ISAs1 family transposase</fullName>
    </submittedName>
</protein>
<keyword evidence="2" id="KW-1185">Reference proteome</keyword>
<name>A0A364NQ16_9GAMM</name>